<dbReference type="EMBL" id="CP013344">
    <property type="protein sequence ID" value="AMU90992.1"/>
    <property type="molecule type" value="Genomic_DNA"/>
</dbReference>
<evidence type="ECO:0000256" key="4">
    <source>
        <dbReference type="ARBA" id="ARBA00022679"/>
    </source>
</evidence>
<evidence type="ECO:0000256" key="7">
    <source>
        <dbReference type="SAM" id="MobiDB-lite"/>
    </source>
</evidence>
<evidence type="ECO:0000313" key="9">
    <source>
        <dbReference type="EMBL" id="AMU90992.1"/>
    </source>
</evidence>
<dbReference type="InterPro" id="IPR029063">
    <property type="entry name" value="SAM-dependent_MTases_sf"/>
</dbReference>
<keyword evidence="10" id="KW-1185">Reference proteome</keyword>
<protein>
    <recommendedName>
        <fullName evidence="2">site-specific DNA-methyltransferase (adenine-specific)</fullName>
        <ecNumber evidence="2">2.1.1.72</ecNumber>
    </recommendedName>
</protein>
<keyword evidence="5" id="KW-0949">S-adenosyl-L-methionine</keyword>
<dbReference type="GO" id="GO:0003677">
    <property type="term" value="F:DNA binding"/>
    <property type="evidence" value="ECO:0007669"/>
    <property type="project" value="InterPro"/>
</dbReference>
<dbReference type="PIRSF" id="PIRSF036758">
    <property type="entry name" value="Aden_M_ParB"/>
    <property type="match status" value="1"/>
</dbReference>
<dbReference type="InterPro" id="IPR036086">
    <property type="entry name" value="ParB/Sulfiredoxin_sf"/>
</dbReference>
<dbReference type="PRINTS" id="PR00506">
    <property type="entry name" value="D21N6MTFRASE"/>
</dbReference>
<gene>
    <name evidence="9" type="ORF">ATM17_18415</name>
</gene>
<dbReference type="CDD" id="cd16403">
    <property type="entry name" value="ParB_N_like_MT"/>
    <property type="match status" value="1"/>
</dbReference>
<dbReference type="RefSeq" id="WP_054730767.1">
    <property type="nucleotide sequence ID" value="NZ_CP009429.1"/>
</dbReference>
<dbReference type="InterPro" id="IPR002941">
    <property type="entry name" value="DNA_methylase_N4/N6"/>
</dbReference>
<feature type="compositionally biased region" description="Basic and acidic residues" evidence="7">
    <location>
        <begin position="415"/>
        <end position="430"/>
    </location>
</feature>
<name>A0AAC9AW61_SPHMC</name>
<dbReference type="GO" id="GO:0008170">
    <property type="term" value="F:N-methyltransferase activity"/>
    <property type="evidence" value="ECO:0007669"/>
    <property type="project" value="InterPro"/>
</dbReference>
<dbReference type="SUPFAM" id="SSF110849">
    <property type="entry name" value="ParB/Sulfiredoxin"/>
    <property type="match status" value="1"/>
</dbReference>
<evidence type="ECO:0000256" key="6">
    <source>
        <dbReference type="ARBA" id="ARBA00047942"/>
    </source>
</evidence>
<evidence type="ECO:0000256" key="5">
    <source>
        <dbReference type="ARBA" id="ARBA00022691"/>
    </source>
</evidence>
<accession>A0AAC9AW61</accession>
<dbReference type="GO" id="GO:0009007">
    <property type="term" value="F:site-specific DNA-methyltransferase (adenine-specific) activity"/>
    <property type="evidence" value="ECO:0007669"/>
    <property type="project" value="UniProtKB-EC"/>
</dbReference>
<keyword evidence="4" id="KW-0808">Transferase</keyword>
<keyword evidence="3" id="KW-0489">Methyltransferase</keyword>
<evidence type="ECO:0000256" key="2">
    <source>
        <dbReference type="ARBA" id="ARBA00011900"/>
    </source>
</evidence>
<comment type="similarity">
    <text evidence="1">Belongs to the N(4)/N(6)-methyltransferase family.</text>
</comment>
<dbReference type="Proteomes" id="UP000076088">
    <property type="component" value="Chromosome"/>
</dbReference>
<sequence length="430" mass="46701">MALSELSPAARRVRKHPAHKRRMVEASMAEYGILQPLAINAAGVIVDGHLRWEIAKQLGWHMVPVIRIEHLSEAELRAYALAANKLPAVANFDVEALRLELEEIRAEVPTLDIGLTGFSISEVDRIVGHHQAGLYDDLDEEPADDTAPPRAKPGDLYILGAHRLICGDSLDPAVIARLMDGGVAKAAFTDPPYNVKINGHVSGSGEHDEFAMASGEMSREQFAAFLSGAISNLTAILADGAIAFVCMDHAHVGELIEAGDACFDKRLNICVWDKGQGGMGSLYRSQHELVLVFKHGTAPHLNNVELGKNGRNRTNIWSFPGMAGVGKRRKKALELHPTVKPVALVAEALLDVTAPGDIVVDLFGGSGSTLIAAERIDRAARLVEYEPRYVDRTIARWERLTGRKAVLVDAEPEPEQPHVEATENGVDHVE</sequence>
<proteinExistence type="inferred from homology"/>
<feature type="domain" description="ParB-like N-terminal" evidence="8">
    <location>
        <begin position="4"/>
        <end position="85"/>
    </location>
</feature>
<evidence type="ECO:0000259" key="8">
    <source>
        <dbReference type="SMART" id="SM00470"/>
    </source>
</evidence>
<dbReference type="InterPro" id="IPR002295">
    <property type="entry name" value="N4/N6-MTase_EcoPI_Mod-like"/>
</dbReference>
<dbReference type="REBASE" id="142303">
    <property type="entry name" value="M.Sma203NORF18415P"/>
</dbReference>
<reference evidence="9 10" key="2">
    <citation type="journal article" date="2016" name="Genome Announc.">
        <title>Complete Genome Sequence of Sphingopyxis macrogoltabida Strain 203N (NBRC 111659), a Polyethylene Glycol Degrader.</title>
        <authorList>
            <person name="Ohtsubo Y."/>
            <person name="Nonoyama S."/>
            <person name="Nagata Y."/>
            <person name="Numata M."/>
            <person name="Tsuchikane K."/>
            <person name="Hosoyama A."/>
            <person name="Yamazoe A."/>
            <person name="Tsuda M."/>
            <person name="Fujita N."/>
            <person name="Kawai F."/>
        </authorList>
    </citation>
    <scope>NUCLEOTIDE SEQUENCE [LARGE SCALE GENOMIC DNA]</scope>
    <source>
        <strain evidence="9 10">203N</strain>
    </source>
</reference>
<reference evidence="10" key="1">
    <citation type="submission" date="2015-11" db="EMBL/GenBank/DDBJ databases">
        <title>Complete genome sequence of a polyethylene-glycol degrader Sphingopyxis macrogoltabida 203N (NBRC 111659).</title>
        <authorList>
            <person name="Yoshiyuki O."/>
            <person name="Shouta N."/>
            <person name="Nagata Y."/>
            <person name="Numata M."/>
            <person name="Tsuchikane K."/>
            <person name="Hosoyama A."/>
            <person name="Yamazoe A."/>
            <person name="Tsuda M."/>
            <person name="Fujita N."/>
            <person name="Kawai F."/>
        </authorList>
    </citation>
    <scope>NUCLEOTIDE SEQUENCE [LARGE SCALE GENOMIC DNA]</scope>
    <source>
        <strain evidence="10">203N</strain>
    </source>
</reference>
<evidence type="ECO:0000256" key="3">
    <source>
        <dbReference type="ARBA" id="ARBA00022603"/>
    </source>
</evidence>
<dbReference type="Pfam" id="PF01555">
    <property type="entry name" value="N6_N4_Mtase"/>
    <property type="match status" value="1"/>
</dbReference>
<comment type="catalytic activity">
    <reaction evidence="6">
        <text>a 2'-deoxyadenosine in DNA + S-adenosyl-L-methionine = an N(6)-methyl-2'-deoxyadenosine in DNA + S-adenosyl-L-homocysteine + H(+)</text>
        <dbReference type="Rhea" id="RHEA:15197"/>
        <dbReference type="Rhea" id="RHEA-COMP:12418"/>
        <dbReference type="Rhea" id="RHEA-COMP:12419"/>
        <dbReference type="ChEBI" id="CHEBI:15378"/>
        <dbReference type="ChEBI" id="CHEBI:57856"/>
        <dbReference type="ChEBI" id="CHEBI:59789"/>
        <dbReference type="ChEBI" id="CHEBI:90615"/>
        <dbReference type="ChEBI" id="CHEBI:90616"/>
        <dbReference type="EC" id="2.1.1.72"/>
    </reaction>
</comment>
<dbReference type="SMART" id="SM00470">
    <property type="entry name" value="ParB"/>
    <property type="match status" value="1"/>
</dbReference>
<evidence type="ECO:0000313" key="10">
    <source>
        <dbReference type="Proteomes" id="UP000076088"/>
    </source>
</evidence>
<dbReference type="Gene3D" id="3.90.1530.10">
    <property type="entry name" value="Conserved hypothetical protein from pyrococcus furiosus pfu- 392566-001, ParB domain"/>
    <property type="match status" value="1"/>
</dbReference>
<dbReference type="Gene3D" id="3.40.50.150">
    <property type="entry name" value="Vaccinia Virus protein VP39"/>
    <property type="match status" value="1"/>
</dbReference>
<dbReference type="AlphaFoldDB" id="A0AAC9AW61"/>
<organism evidence="9 10">
    <name type="scientific">Sphingopyxis macrogoltabida</name>
    <name type="common">Sphingomonas macrogoltabidus</name>
    <dbReference type="NCBI Taxonomy" id="33050"/>
    <lineage>
        <taxon>Bacteria</taxon>
        <taxon>Pseudomonadati</taxon>
        <taxon>Pseudomonadota</taxon>
        <taxon>Alphaproteobacteria</taxon>
        <taxon>Sphingomonadales</taxon>
        <taxon>Sphingomonadaceae</taxon>
        <taxon>Sphingopyxis</taxon>
    </lineage>
</organism>
<feature type="region of interest" description="Disordered" evidence="7">
    <location>
        <begin position="410"/>
        <end position="430"/>
    </location>
</feature>
<dbReference type="EC" id="2.1.1.72" evidence="2"/>
<dbReference type="InterPro" id="IPR015840">
    <property type="entry name" value="DNA_MeTrfase_ParB"/>
</dbReference>
<dbReference type="GO" id="GO:0032259">
    <property type="term" value="P:methylation"/>
    <property type="evidence" value="ECO:0007669"/>
    <property type="project" value="UniProtKB-KW"/>
</dbReference>
<dbReference type="InterPro" id="IPR003115">
    <property type="entry name" value="ParB_N"/>
</dbReference>
<dbReference type="SUPFAM" id="SSF53335">
    <property type="entry name" value="S-adenosyl-L-methionine-dependent methyltransferases"/>
    <property type="match status" value="1"/>
</dbReference>
<evidence type="ECO:0000256" key="1">
    <source>
        <dbReference type="ARBA" id="ARBA00006594"/>
    </source>
</evidence>